<evidence type="ECO:0000259" key="1">
    <source>
        <dbReference type="PROSITE" id="PS50263"/>
    </source>
</evidence>
<evidence type="ECO:0000313" key="3">
    <source>
        <dbReference type="Proteomes" id="UP000308197"/>
    </source>
</evidence>
<dbReference type="InterPro" id="IPR036526">
    <property type="entry name" value="C-N_Hydrolase_sf"/>
</dbReference>
<protein>
    <submittedName>
        <fullName evidence="2">Carbon-nitrogen hydrolase</fullName>
    </submittedName>
</protein>
<reference evidence="2 3" key="1">
    <citation type="journal article" date="2019" name="Nat. Ecol. Evol.">
        <title>Megaphylogeny resolves global patterns of mushroom evolution.</title>
        <authorList>
            <person name="Varga T."/>
            <person name="Krizsan K."/>
            <person name="Foldi C."/>
            <person name="Dima B."/>
            <person name="Sanchez-Garcia M."/>
            <person name="Sanchez-Ramirez S."/>
            <person name="Szollosi G.J."/>
            <person name="Szarkandi J.G."/>
            <person name="Papp V."/>
            <person name="Albert L."/>
            <person name="Andreopoulos W."/>
            <person name="Angelini C."/>
            <person name="Antonin V."/>
            <person name="Barry K.W."/>
            <person name="Bougher N.L."/>
            <person name="Buchanan P."/>
            <person name="Buyck B."/>
            <person name="Bense V."/>
            <person name="Catcheside P."/>
            <person name="Chovatia M."/>
            <person name="Cooper J."/>
            <person name="Damon W."/>
            <person name="Desjardin D."/>
            <person name="Finy P."/>
            <person name="Geml J."/>
            <person name="Haridas S."/>
            <person name="Hughes K."/>
            <person name="Justo A."/>
            <person name="Karasinski D."/>
            <person name="Kautmanova I."/>
            <person name="Kiss B."/>
            <person name="Kocsube S."/>
            <person name="Kotiranta H."/>
            <person name="LaButti K.M."/>
            <person name="Lechner B.E."/>
            <person name="Liimatainen K."/>
            <person name="Lipzen A."/>
            <person name="Lukacs Z."/>
            <person name="Mihaltcheva S."/>
            <person name="Morgado L.N."/>
            <person name="Niskanen T."/>
            <person name="Noordeloos M.E."/>
            <person name="Ohm R.A."/>
            <person name="Ortiz-Santana B."/>
            <person name="Ovrebo C."/>
            <person name="Racz N."/>
            <person name="Riley R."/>
            <person name="Savchenko A."/>
            <person name="Shiryaev A."/>
            <person name="Soop K."/>
            <person name="Spirin V."/>
            <person name="Szebenyi C."/>
            <person name="Tomsovsky M."/>
            <person name="Tulloss R.E."/>
            <person name="Uehling J."/>
            <person name="Grigoriev I.V."/>
            <person name="Vagvolgyi C."/>
            <person name="Papp T."/>
            <person name="Martin F.M."/>
            <person name="Miettinen O."/>
            <person name="Hibbett D.S."/>
            <person name="Nagy L.G."/>
        </authorList>
    </citation>
    <scope>NUCLEOTIDE SEQUENCE [LARGE SCALE GENOMIC DNA]</scope>
    <source>
        <strain evidence="2 3">HHB13444</strain>
    </source>
</reference>
<dbReference type="InterPro" id="IPR003010">
    <property type="entry name" value="C-N_Hydrolase"/>
</dbReference>
<dbReference type="GO" id="GO:0030163">
    <property type="term" value="P:protein catabolic process"/>
    <property type="evidence" value="ECO:0007669"/>
    <property type="project" value="TreeGrafter"/>
</dbReference>
<dbReference type="STRING" id="1314778.A0A5C3PHE8"/>
<proteinExistence type="predicted"/>
<dbReference type="Gene3D" id="3.60.110.10">
    <property type="entry name" value="Carbon-nitrogen hydrolase"/>
    <property type="match status" value="1"/>
</dbReference>
<organism evidence="2 3">
    <name type="scientific">Polyporus arcularius HHB13444</name>
    <dbReference type="NCBI Taxonomy" id="1314778"/>
    <lineage>
        <taxon>Eukaryota</taxon>
        <taxon>Fungi</taxon>
        <taxon>Dikarya</taxon>
        <taxon>Basidiomycota</taxon>
        <taxon>Agaricomycotina</taxon>
        <taxon>Agaricomycetes</taxon>
        <taxon>Polyporales</taxon>
        <taxon>Polyporaceae</taxon>
        <taxon>Polyporus</taxon>
    </lineage>
</organism>
<keyword evidence="3" id="KW-1185">Reference proteome</keyword>
<dbReference type="GO" id="GO:0070773">
    <property type="term" value="F:protein-N-terminal glutamine amidohydrolase activity"/>
    <property type="evidence" value="ECO:0007669"/>
    <property type="project" value="InterPro"/>
</dbReference>
<dbReference type="InterPro" id="IPR039703">
    <property type="entry name" value="Nta1"/>
</dbReference>
<accession>A0A5C3PHE8</accession>
<dbReference type="GO" id="GO:0008418">
    <property type="term" value="F:protein-N-terminal asparagine amidohydrolase activity"/>
    <property type="evidence" value="ECO:0007669"/>
    <property type="project" value="InterPro"/>
</dbReference>
<evidence type="ECO:0000313" key="2">
    <source>
        <dbReference type="EMBL" id="TFK85333.1"/>
    </source>
</evidence>
<dbReference type="PANTHER" id="PTHR11750:SF26">
    <property type="entry name" value="PROTEIN N-TERMINAL AMIDASE"/>
    <property type="match status" value="1"/>
</dbReference>
<keyword evidence="2" id="KW-0378">Hydrolase</keyword>
<feature type="domain" description="CN hydrolase" evidence="1">
    <location>
        <begin position="1"/>
        <end position="317"/>
    </location>
</feature>
<dbReference type="InParanoid" id="A0A5C3PHE8"/>
<dbReference type="AlphaFoldDB" id="A0A5C3PHE8"/>
<sequence>MRIAVVQFAPKIGRVQENIVTAQKLCGRLQPDSVDLVCLPEMIFTGYVFPDATSISPFLEEPRTGPTSRFCASLAARLRCYVVAGYPERLSRTRRVTVQIQSDDESGSTKEVDTVGANAAALYGPDGEFVGSYRKTNLYTTDMTWARAGTGFVTFHLPPPLNVVSLGICMDLNVQPPAVWDLTLGPYEIAEYCIAQKTNLLVLLNAWLDSGSSPDEDIDWQTINYWATRLRPLWAQVVKEDAAAAEAVGHAGDPEEGRRPGEELVVVVCNRCGEENGITFAGSSSLFSLTRGAGRPKLVHCMGRREEGLEVWTYPDTQ</sequence>
<gene>
    <name evidence="2" type="ORF">K466DRAFT_494972</name>
</gene>
<dbReference type="PANTHER" id="PTHR11750">
    <property type="entry name" value="PROTEIN N-TERMINAL AMIDASE"/>
    <property type="match status" value="1"/>
</dbReference>
<name>A0A5C3PHE8_9APHY</name>
<dbReference type="Proteomes" id="UP000308197">
    <property type="component" value="Unassembled WGS sequence"/>
</dbReference>
<dbReference type="PROSITE" id="PS50263">
    <property type="entry name" value="CN_HYDROLASE"/>
    <property type="match status" value="1"/>
</dbReference>
<dbReference type="Pfam" id="PF00795">
    <property type="entry name" value="CN_hydrolase"/>
    <property type="match status" value="1"/>
</dbReference>
<dbReference type="EMBL" id="ML211259">
    <property type="protein sequence ID" value="TFK85333.1"/>
    <property type="molecule type" value="Genomic_DNA"/>
</dbReference>
<dbReference type="FunCoup" id="A0A5C3PHE8">
    <property type="interactions" value="6"/>
</dbReference>
<dbReference type="SUPFAM" id="SSF56317">
    <property type="entry name" value="Carbon-nitrogen hydrolase"/>
    <property type="match status" value="1"/>
</dbReference>